<dbReference type="Pfam" id="PF00029">
    <property type="entry name" value="Connexin"/>
    <property type="match status" value="1"/>
</dbReference>
<keyword evidence="3 6" id="KW-0812">Transmembrane</keyword>
<reference evidence="8 9" key="1">
    <citation type="submission" date="2020-10" db="EMBL/GenBank/DDBJ databases">
        <title>Pygocentrus nattereri (red-bellied piranha) genome, fPygNat1, primary haplotype.</title>
        <authorList>
            <person name="Myers G."/>
            <person name="Meyer A."/>
            <person name="Karagic N."/>
            <person name="Pippel M."/>
            <person name="Winkler S."/>
            <person name="Tracey A."/>
            <person name="Wood J."/>
            <person name="Formenti G."/>
            <person name="Howe K."/>
            <person name="Fedrigo O."/>
            <person name="Jarvis E.D."/>
        </authorList>
    </citation>
    <scope>NUCLEOTIDE SEQUENCE [LARGE SCALE GENOMIC DNA]</scope>
</reference>
<feature type="transmembrane region" description="Helical" evidence="6">
    <location>
        <begin position="208"/>
        <end position="231"/>
    </location>
</feature>
<feature type="domain" description="Connexin N-terminal" evidence="7">
    <location>
        <begin position="14"/>
        <end position="230"/>
    </location>
</feature>
<comment type="subcellular location">
    <subcellularLocation>
        <location evidence="1">Cell membrane</location>
        <topology evidence="1">Multi-pass membrane protein</topology>
    </subcellularLocation>
</comment>
<dbReference type="OrthoDB" id="9045030at2759"/>
<evidence type="ECO:0000256" key="6">
    <source>
        <dbReference type="SAM" id="Phobius"/>
    </source>
</evidence>
<dbReference type="Proteomes" id="UP001501920">
    <property type="component" value="Chromosome 13"/>
</dbReference>
<keyword evidence="2" id="KW-1003">Cell membrane</keyword>
<dbReference type="Ensembl" id="ENSPNAT00000012145.2">
    <property type="protein sequence ID" value="ENSPNAP00000023637.2"/>
    <property type="gene ID" value="ENSPNAG00000000738.2"/>
</dbReference>
<dbReference type="PANTHER" id="PTHR11984:SF20">
    <property type="entry name" value="GAP JUNCTION BETA-1 PROTEIN"/>
    <property type="match status" value="1"/>
</dbReference>
<proteinExistence type="predicted"/>
<evidence type="ECO:0000256" key="3">
    <source>
        <dbReference type="ARBA" id="ARBA00022692"/>
    </source>
</evidence>
<dbReference type="InterPro" id="IPR038359">
    <property type="entry name" value="Connexin_N_sf"/>
</dbReference>
<evidence type="ECO:0000256" key="5">
    <source>
        <dbReference type="ARBA" id="ARBA00023136"/>
    </source>
</evidence>
<evidence type="ECO:0000313" key="8">
    <source>
        <dbReference type="Ensembl" id="ENSPNAP00000023637.2"/>
    </source>
</evidence>
<organism evidence="8 9">
    <name type="scientific">Pygocentrus nattereri</name>
    <name type="common">Red-bellied piranha</name>
    <dbReference type="NCBI Taxonomy" id="42514"/>
    <lineage>
        <taxon>Eukaryota</taxon>
        <taxon>Metazoa</taxon>
        <taxon>Chordata</taxon>
        <taxon>Craniata</taxon>
        <taxon>Vertebrata</taxon>
        <taxon>Euteleostomi</taxon>
        <taxon>Actinopterygii</taxon>
        <taxon>Neopterygii</taxon>
        <taxon>Teleostei</taxon>
        <taxon>Ostariophysi</taxon>
        <taxon>Characiformes</taxon>
        <taxon>Characoidei</taxon>
        <taxon>Pygocentrus</taxon>
    </lineage>
</organism>
<dbReference type="Gene3D" id="1.20.1440.80">
    <property type="entry name" value="Gap junction channel protein cysteine-rich domain"/>
    <property type="match status" value="1"/>
</dbReference>
<evidence type="ECO:0000256" key="1">
    <source>
        <dbReference type="ARBA" id="ARBA00004651"/>
    </source>
</evidence>
<evidence type="ECO:0000256" key="2">
    <source>
        <dbReference type="ARBA" id="ARBA00022475"/>
    </source>
</evidence>
<dbReference type="GO" id="GO:0005243">
    <property type="term" value="F:gap junction channel activity"/>
    <property type="evidence" value="ECO:0007669"/>
    <property type="project" value="TreeGrafter"/>
</dbReference>
<dbReference type="GO" id="GO:0005922">
    <property type="term" value="C:connexin complex"/>
    <property type="evidence" value="ECO:0007669"/>
    <property type="project" value="InterPro"/>
</dbReference>
<dbReference type="InterPro" id="IPR013092">
    <property type="entry name" value="Connexin_N"/>
</dbReference>
<keyword evidence="5 6" id="KW-0472">Membrane</keyword>
<dbReference type="GeneTree" id="ENSGT00600000085580"/>
<dbReference type="GO" id="GO:0007267">
    <property type="term" value="P:cell-cell signaling"/>
    <property type="evidence" value="ECO:0007669"/>
    <property type="project" value="TreeGrafter"/>
</dbReference>
<keyword evidence="4 6" id="KW-1133">Transmembrane helix</keyword>
<dbReference type="OMA" id="CRSLWFG"/>
<evidence type="ECO:0000256" key="4">
    <source>
        <dbReference type="ARBA" id="ARBA00022989"/>
    </source>
</evidence>
<feature type="transmembrane region" description="Helical" evidence="6">
    <location>
        <begin position="26"/>
        <end position="47"/>
    </location>
</feature>
<dbReference type="STRING" id="42514.ENSPNAP00000023637"/>
<accession>A0A3B4DGU8</accession>
<keyword evidence="9" id="KW-1185">Reference proteome</keyword>
<feature type="transmembrane region" description="Helical" evidence="6">
    <location>
        <begin position="77"/>
        <end position="97"/>
    </location>
</feature>
<protein>
    <recommendedName>
        <fullName evidence="7">Connexin N-terminal domain-containing protein</fullName>
    </recommendedName>
</protein>
<name>A0A3B4DGU8_PYGNA</name>
<feature type="transmembrane region" description="Helical" evidence="6">
    <location>
        <begin position="148"/>
        <end position="172"/>
    </location>
</feature>
<dbReference type="PANTHER" id="PTHR11984">
    <property type="entry name" value="CONNEXIN"/>
    <property type="match status" value="1"/>
</dbReference>
<reference evidence="8" key="3">
    <citation type="submission" date="2025-09" db="UniProtKB">
        <authorList>
            <consortium name="Ensembl"/>
        </authorList>
    </citation>
    <scope>IDENTIFICATION</scope>
</reference>
<dbReference type="AlphaFoldDB" id="A0A3B4DGU8"/>
<evidence type="ECO:0000259" key="7">
    <source>
        <dbReference type="Pfam" id="PF00029"/>
    </source>
</evidence>
<reference evidence="8" key="2">
    <citation type="submission" date="2025-08" db="UniProtKB">
        <authorList>
            <consortium name="Ensembl"/>
        </authorList>
    </citation>
    <scope>IDENTIFICATION</scope>
</reference>
<evidence type="ECO:0000313" key="9">
    <source>
        <dbReference type="Proteomes" id="UP001501920"/>
    </source>
</evidence>
<sequence>MAAIVTGLIPILRTAVDTSTTYKGRAIWFGFLCVRLVTLFVAEMPWFKLDSDFSCNSTKDVCTKACFNQHFDKPAVMAWNFLFILLVVSVLIMELFTAHVRSVLLKKAVRERKGVEVESLGELKSKSDLGANSGAVMILDMHGSMHAVLSYLLSMILRIVVEGCFVYVLLYWNLPKLRQTSFLCNAMDHGCAEHQCVVRATAEKRMSIYALASISILVIIISCLFCLYFIYNCKMHSNCGVK</sequence>
<dbReference type="InterPro" id="IPR000500">
    <property type="entry name" value="Connexin"/>
</dbReference>